<keyword evidence="1" id="KW-0812">Transmembrane</keyword>
<feature type="transmembrane region" description="Helical" evidence="1">
    <location>
        <begin position="106"/>
        <end position="123"/>
    </location>
</feature>
<dbReference type="AlphaFoldDB" id="A0A8J2TKL0"/>
<evidence type="ECO:0000313" key="3">
    <source>
        <dbReference type="Proteomes" id="UP000598120"/>
    </source>
</evidence>
<organism evidence="2 3">
    <name type="scientific">Aquaticitalea lipolytica</name>
    <dbReference type="NCBI Taxonomy" id="1247562"/>
    <lineage>
        <taxon>Bacteria</taxon>
        <taxon>Pseudomonadati</taxon>
        <taxon>Bacteroidota</taxon>
        <taxon>Flavobacteriia</taxon>
        <taxon>Flavobacteriales</taxon>
        <taxon>Flavobacteriaceae</taxon>
        <taxon>Aquaticitalea</taxon>
    </lineage>
</organism>
<accession>A0A8J2TKL0</accession>
<comment type="caution">
    <text evidence="2">The sequence shown here is derived from an EMBL/GenBank/DDBJ whole genome shotgun (WGS) entry which is preliminary data.</text>
</comment>
<feature type="transmembrane region" description="Helical" evidence="1">
    <location>
        <begin position="505"/>
        <end position="530"/>
    </location>
</feature>
<keyword evidence="1" id="KW-1133">Transmembrane helix</keyword>
<keyword evidence="1" id="KW-0472">Membrane</keyword>
<protein>
    <submittedName>
        <fullName evidence="2">Uncharacterized protein</fullName>
    </submittedName>
</protein>
<keyword evidence="3" id="KW-1185">Reference proteome</keyword>
<sequence>MKTYIHKINQYLLEHHPTVWNTKIVWMLGISAAIHLLFFVFGLIALTDPELLHERGAMHIFFDNGTVFFSVMLSILLIVIWLINMFKNNAFKNFYPVSRLKLFIQFVFYFIIIFFATTFYYSYNLGLKVYISNTYEDATVYNEIKASNNAAIFFSHNIEKYTLSKRKYPFILSELYCETRDGFTKTEKPYFEFLDLKYQYYSLYTKERKISETYNENFYNGYVYKRRTDSIETFYYRDTVVDVSQYVKTAIPSYYNYSSTFYSLENDEISGYDSVDYNYESDLNYDYNYDFYYDTDNIDKSKLSNKNVHEILNRNNPKEIKQILTDFLKIADIYEVKYNMSSEQWFNLVYHPQDFEIKHLINDEPREDYRLAIKEETELEKFVNEHTSNFYIETDKLHHAFENIEDIKDADIFGESIHVFIWLSFFLAITIFMFRVTGLKSLLFTIITVGVLTIFVSLLTTLFAFASKPSSGDSVGFFIMYFTLILGTIILAIPLFFASNLKKQIVSICLNISLSGFVLYIFLIIGIISLHQENYCRDHFGYDYRYNYCFILMSSIGFYLSYVLLAIGLLFMYFYTGIIKKWKALAEG</sequence>
<evidence type="ECO:0000256" key="1">
    <source>
        <dbReference type="SAM" id="Phobius"/>
    </source>
</evidence>
<name>A0A8J2TKL0_9FLAO</name>
<dbReference type="RefSeq" id="WP_188604592.1">
    <property type="nucleotide sequence ID" value="NZ_BMIC01000001.1"/>
</dbReference>
<dbReference type="EMBL" id="BMIC01000001">
    <property type="protein sequence ID" value="GFZ77258.1"/>
    <property type="molecule type" value="Genomic_DNA"/>
</dbReference>
<feature type="transmembrane region" description="Helical" evidence="1">
    <location>
        <begin position="550"/>
        <end position="575"/>
    </location>
</feature>
<feature type="transmembrane region" description="Helical" evidence="1">
    <location>
        <begin position="441"/>
        <end position="466"/>
    </location>
</feature>
<feature type="transmembrane region" description="Helical" evidence="1">
    <location>
        <begin position="417"/>
        <end position="434"/>
    </location>
</feature>
<feature type="transmembrane region" description="Helical" evidence="1">
    <location>
        <begin position="66"/>
        <end position="86"/>
    </location>
</feature>
<evidence type="ECO:0000313" key="2">
    <source>
        <dbReference type="EMBL" id="GFZ77258.1"/>
    </source>
</evidence>
<feature type="transmembrane region" description="Helical" evidence="1">
    <location>
        <begin position="24"/>
        <end position="46"/>
    </location>
</feature>
<feature type="transmembrane region" description="Helical" evidence="1">
    <location>
        <begin position="478"/>
        <end position="498"/>
    </location>
</feature>
<reference evidence="2 3" key="1">
    <citation type="journal article" date="2014" name="Int. J. Syst. Evol. Microbiol.">
        <title>Complete genome sequence of Corynebacterium casei LMG S-19264T (=DSM 44701T), isolated from a smear-ripened cheese.</title>
        <authorList>
            <consortium name="US DOE Joint Genome Institute (JGI-PGF)"/>
            <person name="Walter F."/>
            <person name="Albersmeier A."/>
            <person name="Kalinowski J."/>
            <person name="Ruckert C."/>
        </authorList>
    </citation>
    <scope>NUCLEOTIDE SEQUENCE [LARGE SCALE GENOMIC DNA]</scope>
    <source>
        <strain evidence="2 3">CGMCC 1.15295</strain>
    </source>
</reference>
<gene>
    <name evidence="2" type="ORF">GCM10011531_03240</name>
</gene>
<dbReference type="Proteomes" id="UP000598120">
    <property type="component" value="Unassembled WGS sequence"/>
</dbReference>
<proteinExistence type="predicted"/>